<feature type="region of interest" description="Disordered" evidence="3">
    <location>
        <begin position="1"/>
        <end position="57"/>
    </location>
</feature>
<evidence type="ECO:0000256" key="1">
    <source>
        <dbReference type="ARBA" id="ARBA00022679"/>
    </source>
</evidence>
<name>A0AAN7H7M8_9PEZI</name>
<accession>A0AAN7H7M8</accession>
<evidence type="ECO:0000256" key="3">
    <source>
        <dbReference type="SAM" id="MobiDB-lite"/>
    </source>
</evidence>
<dbReference type="AlphaFoldDB" id="A0AAN7H7M8"/>
<organism evidence="5 6">
    <name type="scientific">Podospora fimiseda</name>
    <dbReference type="NCBI Taxonomy" id="252190"/>
    <lineage>
        <taxon>Eukaryota</taxon>
        <taxon>Fungi</taxon>
        <taxon>Dikarya</taxon>
        <taxon>Ascomycota</taxon>
        <taxon>Pezizomycotina</taxon>
        <taxon>Sordariomycetes</taxon>
        <taxon>Sordariomycetidae</taxon>
        <taxon>Sordariales</taxon>
        <taxon>Podosporaceae</taxon>
        <taxon>Podospora</taxon>
    </lineage>
</organism>
<feature type="domain" description="N-acetyltransferase" evidence="4">
    <location>
        <begin position="70"/>
        <end position="276"/>
    </location>
</feature>
<feature type="compositionally biased region" description="Acidic residues" evidence="3">
    <location>
        <begin position="26"/>
        <end position="36"/>
    </location>
</feature>
<dbReference type="Gene3D" id="3.40.630.30">
    <property type="match status" value="1"/>
</dbReference>
<reference evidence="5" key="1">
    <citation type="journal article" date="2023" name="Mol. Phylogenet. Evol.">
        <title>Genome-scale phylogeny and comparative genomics of the fungal order Sordariales.</title>
        <authorList>
            <person name="Hensen N."/>
            <person name="Bonometti L."/>
            <person name="Westerberg I."/>
            <person name="Brannstrom I.O."/>
            <person name="Guillou S."/>
            <person name="Cros-Aarteil S."/>
            <person name="Calhoun S."/>
            <person name="Haridas S."/>
            <person name="Kuo A."/>
            <person name="Mondo S."/>
            <person name="Pangilinan J."/>
            <person name="Riley R."/>
            <person name="LaButti K."/>
            <person name="Andreopoulos B."/>
            <person name="Lipzen A."/>
            <person name="Chen C."/>
            <person name="Yan M."/>
            <person name="Daum C."/>
            <person name="Ng V."/>
            <person name="Clum A."/>
            <person name="Steindorff A."/>
            <person name="Ohm R.A."/>
            <person name="Martin F."/>
            <person name="Silar P."/>
            <person name="Natvig D.O."/>
            <person name="Lalanne C."/>
            <person name="Gautier V."/>
            <person name="Ament-Velasquez S.L."/>
            <person name="Kruys A."/>
            <person name="Hutchinson M.I."/>
            <person name="Powell A.J."/>
            <person name="Barry K."/>
            <person name="Miller A.N."/>
            <person name="Grigoriev I.V."/>
            <person name="Debuchy R."/>
            <person name="Gladieux P."/>
            <person name="Hiltunen Thoren M."/>
            <person name="Johannesson H."/>
        </authorList>
    </citation>
    <scope>NUCLEOTIDE SEQUENCE</scope>
    <source>
        <strain evidence="5">CBS 990.96</strain>
    </source>
</reference>
<evidence type="ECO:0000256" key="2">
    <source>
        <dbReference type="ARBA" id="ARBA00023315"/>
    </source>
</evidence>
<dbReference type="PROSITE" id="PS51186">
    <property type="entry name" value="GNAT"/>
    <property type="match status" value="1"/>
</dbReference>
<evidence type="ECO:0000313" key="6">
    <source>
        <dbReference type="Proteomes" id="UP001301958"/>
    </source>
</evidence>
<proteinExistence type="predicted"/>
<keyword evidence="1" id="KW-0808">Transferase</keyword>
<dbReference type="PANTHER" id="PTHR10908">
    <property type="entry name" value="SEROTONIN N-ACETYLTRANSFERASE"/>
    <property type="match status" value="1"/>
</dbReference>
<keyword evidence="6" id="KW-1185">Reference proteome</keyword>
<reference evidence="5" key="2">
    <citation type="submission" date="2023-05" db="EMBL/GenBank/DDBJ databases">
        <authorList>
            <consortium name="Lawrence Berkeley National Laboratory"/>
            <person name="Steindorff A."/>
            <person name="Hensen N."/>
            <person name="Bonometti L."/>
            <person name="Westerberg I."/>
            <person name="Brannstrom I.O."/>
            <person name="Guillou S."/>
            <person name="Cros-Aarteil S."/>
            <person name="Calhoun S."/>
            <person name="Haridas S."/>
            <person name="Kuo A."/>
            <person name="Mondo S."/>
            <person name="Pangilinan J."/>
            <person name="Riley R."/>
            <person name="Labutti K."/>
            <person name="Andreopoulos B."/>
            <person name="Lipzen A."/>
            <person name="Chen C."/>
            <person name="Yanf M."/>
            <person name="Daum C."/>
            <person name="Ng V."/>
            <person name="Clum A."/>
            <person name="Ohm R."/>
            <person name="Martin F."/>
            <person name="Silar P."/>
            <person name="Natvig D."/>
            <person name="Lalanne C."/>
            <person name="Gautier V."/>
            <person name="Ament-Velasquez S.L."/>
            <person name="Kruys A."/>
            <person name="Hutchinson M.I."/>
            <person name="Powell A.J."/>
            <person name="Barry K."/>
            <person name="Miller A.N."/>
            <person name="Grigoriev I.V."/>
            <person name="Debuchy R."/>
            <person name="Gladieux P."/>
            <person name="Thoren M.H."/>
            <person name="Johannesson H."/>
        </authorList>
    </citation>
    <scope>NUCLEOTIDE SEQUENCE</scope>
    <source>
        <strain evidence="5">CBS 990.96</strain>
    </source>
</reference>
<feature type="compositionally biased region" description="Basic and acidic residues" evidence="3">
    <location>
        <begin position="1"/>
        <end position="10"/>
    </location>
</feature>
<dbReference type="EMBL" id="MU865293">
    <property type="protein sequence ID" value="KAK4231304.1"/>
    <property type="molecule type" value="Genomic_DNA"/>
</dbReference>
<dbReference type="InterPro" id="IPR000182">
    <property type="entry name" value="GNAT_dom"/>
</dbReference>
<protein>
    <recommendedName>
        <fullName evidence="4">N-acetyltransferase domain-containing protein</fullName>
    </recommendedName>
</protein>
<dbReference type="Proteomes" id="UP001301958">
    <property type="component" value="Unassembled WGS sequence"/>
</dbReference>
<evidence type="ECO:0000313" key="5">
    <source>
        <dbReference type="EMBL" id="KAK4231304.1"/>
    </source>
</evidence>
<dbReference type="InterPro" id="IPR051635">
    <property type="entry name" value="SNAT-like"/>
</dbReference>
<dbReference type="GO" id="GO:0005737">
    <property type="term" value="C:cytoplasm"/>
    <property type="evidence" value="ECO:0007669"/>
    <property type="project" value="TreeGrafter"/>
</dbReference>
<dbReference type="SUPFAM" id="SSF55729">
    <property type="entry name" value="Acyl-CoA N-acyltransferases (Nat)"/>
    <property type="match status" value="1"/>
</dbReference>
<dbReference type="CDD" id="cd04301">
    <property type="entry name" value="NAT_SF"/>
    <property type="match status" value="1"/>
</dbReference>
<evidence type="ECO:0000259" key="4">
    <source>
        <dbReference type="PROSITE" id="PS51186"/>
    </source>
</evidence>
<dbReference type="GO" id="GO:0004059">
    <property type="term" value="F:aralkylamine N-acetyltransferase activity"/>
    <property type="evidence" value="ECO:0007669"/>
    <property type="project" value="TreeGrafter"/>
</dbReference>
<dbReference type="Pfam" id="PF13673">
    <property type="entry name" value="Acetyltransf_10"/>
    <property type="match status" value="1"/>
</dbReference>
<dbReference type="PANTHER" id="PTHR10908:SF0">
    <property type="entry name" value="SEROTONIN N-ACETYLTRANSFERASE"/>
    <property type="match status" value="1"/>
</dbReference>
<keyword evidence="2" id="KW-0012">Acyltransferase</keyword>
<gene>
    <name evidence="5" type="ORF">QBC38DRAFT_243883</name>
</gene>
<sequence length="278" mass="30502">MVNQDKRPSQEEGSCPTLETAQDTDQAVDESSDVDGDFAQLQKTISQKRRAAKDDPEARLKQALPFPFLPNIRPLTASDWESCVALEKAAFPDPAHRASPEKFKYRLTTCPELSLGVFCTVIPAQAKGWSIETLAHAKPVETDRADGAVSVLLAHIVSTRCRGQVISDSDMDYPKDWRARGGRSADVGHQDSGRTVGIHSLAVLPKVHGCGIGRMILKSYIQQMQSSGMADRVALICQDYLVSYYDRFGFRTLGPSKATFGGGGWTDMVNIRRDADVE</sequence>
<comment type="caution">
    <text evidence="5">The sequence shown here is derived from an EMBL/GenBank/DDBJ whole genome shotgun (WGS) entry which is preliminary data.</text>
</comment>
<dbReference type="InterPro" id="IPR016181">
    <property type="entry name" value="Acyl_CoA_acyltransferase"/>
</dbReference>